<sequence length="244" mass="27148">MVDELRDAQRIEQAVTGFVVEGLSPGPRPGTDRKEFFMTEIGRPPFEQFPKIPRLNRLCIATEKIDGTNGCIYIGEPVSHQTGAPNPTLLLAGSRSKWITPQDDNYGFARWVEEHREELINGLGPGLHYGEWWGAGIQRRYGLQEKRFSLFDTQRWGDNAERPACCGVVPVLAQGMDIRAVTEKALALLRKEGSRAAPGFMQPEGVVIIHSASGGLFKVTLEKDEAPKGQGKEEPRALERRPSR</sequence>
<keyword evidence="3" id="KW-0436">Ligase</keyword>
<gene>
    <name evidence="3" type="ORF">QHF89_43505</name>
</gene>
<dbReference type="Pfam" id="PF09414">
    <property type="entry name" value="RNA_ligase"/>
    <property type="match status" value="1"/>
</dbReference>
<dbReference type="Proteomes" id="UP001160301">
    <property type="component" value="Unassembled WGS sequence"/>
</dbReference>
<evidence type="ECO:0000259" key="2">
    <source>
        <dbReference type="Pfam" id="PF09414"/>
    </source>
</evidence>
<feature type="domain" description="RNA ligase" evidence="2">
    <location>
        <begin position="60"/>
        <end position="209"/>
    </location>
</feature>
<evidence type="ECO:0000313" key="4">
    <source>
        <dbReference type="Proteomes" id="UP001160301"/>
    </source>
</evidence>
<protein>
    <submittedName>
        <fullName evidence="3">RNA ligase family protein</fullName>
    </submittedName>
</protein>
<dbReference type="InterPro" id="IPR021122">
    <property type="entry name" value="RNA_ligase_dom_REL/Rnl2"/>
</dbReference>
<dbReference type="RefSeq" id="WP_284721710.1">
    <property type="nucleotide sequence ID" value="NZ_JARZHI010000082.1"/>
</dbReference>
<organism evidence="3 4">
    <name type="scientific">Polyangium sorediatum</name>
    <dbReference type="NCBI Taxonomy" id="889274"/>
    <lineage>
        <taxon>Bacteria</taxon>
        <taxon>Pseudomonadati</taxon>
        <taxon>Myxococcota</taxon>
        <taxon>Polyangia</taxon>
        <taxon>Polyangiales</taxon>
        <taxon>Polyangiaceae</taxon>
        <taxon>Polyangium</taxon>
    </lineage>
</organism>
<evidence type="ECO:0000313" key="3">
    <source>
        <dbReference type="EMBL" id="MDI1436452.1"/>
    </source>
</evidence>
<feature type="region of interest" description="Disordered" evidence="1">
    <location>
        <begin position="221"/>
        <end position="244"/>
    </location>
</feature>
<proteinExistence type="predicted"/>
<dbReference type="GO" id="GO:0016874">
    <property type="term" value="F:ligase activity"/>
    <property type="evidence" value="ECO:0007669"/>
    <property type="project" value="UniProtKB-KW"/>
</dbReference>
<accession>A0ABT6P769</accession>
<comment type="caution">
    <text evidence="3">The sequence shown here is derived from an EMBL/GenBank/DDBJ whole genome shotgun (WGS) entry which is preliminary data.</text>
</comment>
<reference evidence="3 4" key="1">
    <citation type="submission" date="2023-04" db="EMBL/GenBank/DDBJ databases">
        <title>The genome sequence of Polyangium sorediatum DSM14670.</title>
        <authorList>
            <person name="Zhang X."/>
        </authorList>
    </citation>
    <scope>NUCLEOTIDE SEQUENCE [LARGE SCALE GENOMIC DNA]</scope>
    <source>
        <strain evidence="3 4">DSM 14670</strain>
    </source>
</reference>
<dbReference type="EMBL" id="JARZHI010000082">
    <property type="protein sequence ID" value="MDI1436452.1"/>
    <property type="molecule type" value="Genomic_DNA"/>
</dbReference>
<evidence type="ECO:0000256" key="1">
    <source>
        <dbReference type="SAM" id="MobiDB-lite"/>
    </source>
</evidence>
<dbReference type="SUPFAM" id="SSF56091">
    <property type="entry name" value="DNA ligase/mRNA capping enzyme, catalytic domain"/>
    <property type="match status" value="1"/>
</dbReference>
<keyword evidence="4" id="KW-1185">Reference proteome</keyword>
<name>A0ABT6P769_9BACT</name>